<dbReference type="Gene3D" id="3.40.50.150">
    <property type="entry name" value="Vaccinia Virus protein VP39"/>
    <property type="match status" value="1"/>
</dbReference>
<dbReference type="GO" id="GO:0005634">
    <property type="term" value="C:nucleus"/>
    <property type="evidence" value="ECO:0007669"/>
    <property type="project" value="TreeGrafter"/>
</dbReference>
<dbReference type="GO" id="GO:0070475">
    <property type="term" value="P:rRNA base methylation"/>
    <property type="evidence" value="ECO:0007669"/>
    <property type="project" value="TreeGrafter"/>
</dbReference>
<dbReference type="Pfam" id="PF05971">
    <property type="entry name" value="Methyltransf_10"/>
    <property type="match status" value="1"/>
</dbReference>
<evidence type="ECO:0008006" key="6">
    <source>
        <dbReference type="Google" id="ProtNLM"/>
    </source>
</evidence>
<dbReference type="PANTHER" id="PTHR13393">
    <property type="entry name" value="SAM-DEPENDENT METHYLTRANSFERASE"/>
    <property type="match status" value="1"/>
</dbReference>
<dbReference type="AlphaFoldDB" id="A0A3P7LGJ0"/>
<keyword evidence="1" id="KW-0489">Methyltransferase</keyword>
<dbReference type="GO" id="GO:0008168">
    <property type="term" value="F:methyltransferase activity"/>
    <property type="evidence" value="ECO:0007669"/>
    <property type="project" value="UniProtKB-KW"/>
</dbReference>
<sequence>MALNSYMHTRNQYKFRKPSFRDLYSKYDFFRDVAITDENGKVTLDFKQPKHLAALSRALLLEDFKLDVEFPLDRLVPTIPLRLNYVLWIEDILENMNNIAPPPLILDIGVGSSCIYPLLGARKNNWKFIGVESDARNFNSSLSVVESNSLRDCIYLLRVHDELVSPLPQVFAELSKSDFSGRSPFRIDVVMANPPFFSDVADAVAVESTRSLSRCPAKSASSAARQESQTPGGEVGFATRLAEDSLNFSDSVGVFTLMLGKKRSVPLVRKKLFELGITQNSVYEMCQGRVMRWGIAWTFIPNFNFPVSEFRKRRKFRRPPLTYTLPEKVSCLSAYNRKTLIQWLSEEFKKLKMRVLLQKNPAILGGHHLLIEAHEDTWTHSRRRRREALRKQAESSSRANSEPMECPASTSPGSFVANPAPAHVGSLKRPHKTDQSPTLTTNEDETSTQTAAAAAAEEVSTEVAAKRARLQRLCEEGEAWIEELESDDQISLTADHTDVLTTAASELPPLLRANVYVESELHGCGGEEDEEEFVSSETPDGAEDASGAHDPANGKLIVKIEWLDGKDREVANRILFYLKNKLK</sequence>
<dbReference type="PANTHER" id="PTHR13393:SF0">
    <property type="entry name" value="RNA N6-ADENOSINE-METHYLTRANSFERASE METTL16"/>
    <property type="match status" value="1"/>
</dbReference>
<evidence type="ECO:0000256" key="1">
    <source>
        <dbReference type="ARBA" id="ARBA00022603"/>
    </source>
</evidence>
<reference evidence="4 5" key="1">
    <citation type="submission" date="2018-11" db="EMBL/GenBank/DDBJ databases">
        <authorList>
            <consortium name="Pathogen Informatics"/>
        </authorList>
    </citation>
    <scope>NUCLEOTIDE SEQUENCE [LARGE SCALE GENOMIC DNA]</scope>
</reference>
<keyword evidence="2" id="KW-0808">Transferase</keyword>
<dbReference type="Proteomes" id="UP000281553">
    <property type="component" value="Unassembled WGS sequence"/>
</dbReference>
<dbReference type="InterPro" id="IPR029063">
    <property type="entry name" value="SAM-dependent_MTases_sf"/>
</dbReference>
<dbReference type="SUPFAM" id="SSF53335">
    <property type="entry name" value="S-adenosyl-L-methionine-dependent methyltransferases"/>
    <property type="match status" value="1"/>
</dbReference>
<evidence type="ECO:0000313" key="4">
    <source>
        <dbReference type="EMBL" id="VDN09793.1"/>
    </source>
</evidence>
<proteinExistence type="predicted"/>
<gene>
    <name evidence="4" type="ORF">DILT_LOCUS5624</name>
</gene>
<organism evidence="4 5">
    <name type="scientific">Dibothriocephalus latus</name>
    <name type="common">Fish tapeworm</name>
    <name type="synonym">Diphyllobothrium latum</name>
    <dbReference type="NCBI Taxonomy" id="60516"/>
    <lineage>
        <taxon>Eukaryota</taxon>
        <taxon>Metazoa</taxon>
        <taxon>Spiralia</taxon>
        <taxon>Lophotrochozoa</taxon>
        <taxon>Platyhelminthes</taxon>
        <taxon>Cestoda</taxon>
        <taxon>Eucestoda</taxon>
        <taxon>Diphyllobothriidea</taxon>
        <taxon>Diphyllobothriidae</taxon>
        <taxon>Dibothriocephalus</taxon>
    </lineage>
</organism>
<dbReference type="EMBL" id="UYRU01047792">
    <property type="protein sequence ID" value="VDN09793.1"/>
    <property type="molecule type" value="Genomic_DNA"/>
</dbReference>
<keyword evidence="5" id="KW-1185">Reference proteome</keyword>
<dbReference type="OrthoDB" id="514248at2759"/>
<name>A0A3P7LGJ0_DIBLA</name>
<dbReference type="InterPro" id="IPR010286">
    <property type="entry name" value="METTL16/RlmF"/>
</dbReference>
<protein>
    <recommendedName>
        <fullName evidence="6">U6 small nuclear RNA (adenine-(43)-N(6))-methyltransferase</fullName>
    </recommendedName>
</protein>
<evidence type="ECO:0000313" key="5">
    <source>
        <dbReference type="Proteomes" id="UP000281553"/>
    </source>
</evidence>
<feature type="region of interest" description="Disordered" evidence="3">
    <location>
        <begin position="381"/>
        <end position="446"/>
    </location>
</feature>
<evidence type="ECO:0000256" key="2">
    <source>
        <dbReference type="ARBA" id="ARBA00022679"/>
    </source>
</evidence>
<feature type="region of interest" description="Disordered" evidence="3">
    <location>
        <begin position="524"/>
        <end position="550"/>
    </location>
</feature>
<evidence type="ECO:0000256" key="3">
    <source>
        <dbReference type="SAM" id="MobiDB-lite"/>
    </source>
</evidence>
<accession>A0A3P7LGJ0</accession>